<keyword evidence="8 12" id="KW-0408">Iron</keyword>
<comment type="cofactor">
    <cofactor evidence="12">
        <name>[2Fe-2S] cluster</name>
        <dbReference type="ChEBI" id="CHEBI:190135"/>
    </cofactor>
    <text evidence="12">Binds 1 [2Fe-2S] cluster per subunit.</text>
</comment>
<dbReference type="InterPro" id="IPR019480">
    <property type="entry name" value="Dihydroorotate_DH_Fe-S-bd"/>
</dbReference>
<reference evidence="14 15" key="1">
    <citation type="submission" date="2017-08" db="EMBL/GenBank/DDBJ databases">
        <title>Substantial Increase in Enzyme Production by Combined Drug-Resistance Mutations in Paenibacillus agaridevorans.</title>
        <authorList>
            <person name="Tanaka Y."/>
            <person name="Funane K."/>
            <person name="Hosaka T."/>
            <person name="Shiwa Y."/>
            <person name="Fujita N."/>
            <person name="Miyazaki T."/>
            <person name="Yoshikawa H."/>
            <person name="Murakami K."/>
            <person name="Kasahara K."/>
            <person name="Inaoka T."/>
            <person name="Hiraga Y."/>
            <person name="Ochi K."/>
        </authorList>
    </citation>
    <scope>NUCLEOTIDE SEQUENCE [LARGE SCALE GENOMIC DNA]</scope>
    <source>
        <strain evidence="14 15">T-3040</strain>
    </source>
</reference>
<dbReference type="InterPro" id="IPR012165">
    <property type="entry name" value="Cyt_c3_hydrogenase_gsu"/>
</dbReference>
<sequence length="237" mass="25484">MLTLMATVLSNERLTASVFRLAIEGSFHGEPGQFYMLRSWDKSPLLSRPISIHDLTSTAITFLIRLHGEGTRLLSRLTSGDQVTLYGPYGNGFPKPGGNVALVGGGMGIAPLLFSAKRFPFSKVFLGFSGEPFAVASYQALHGDVVFQSGGTILDAIDLNSFDKIYACGPLPMMAELRRRTAETAAQLYVSIEKRMACGIGICNGCTINVGTGNHKACTVGPVFPAEEVDFDELLEL</sequence>
<evidence type="ECO:0000256" key="7">
    <source>
        <dbReference type="ARBA" id="ARBA00022982"/>
    </source>
</evidence>
<dbReference type="SUPFAM" id="SSF52343">
    <property type="entry name" value="Ferredoxin reductase-like, C-terminal NADP-linked domain"/>
    <property type="match status" value="1"/>
</dbReference>
<dbReference type="InterPro" id="IPR039261">
    <property type="entry name" value="FNR_nucleotide-bd"/>
</dbReference>
<accession>A0A2R5F2J3</accession>
<feature type="binding site" evidence="11">
    <location>
        <begin position="48"/>
        <end position="51"/>
    </location>
    <ligand>
        <name>FAD</name>
        <dbReference type="ChEBI" id="CHEBI:57692"/>
    </ligand>
</feature>
<feature type="binding site" evidence="12">
    <location>
        <position position="218"/>
    </location>
    <ligand>
        <name>[2Fe-2S] cluster</name>
        <dbReference type="ChEBI" id="CHEBI:190135"/>
    </ligand>
</feature>
<evidence type="ECO:0000256" key="11">
    <source>
        <dbReference type="PIRSR" id="PIRSR006816-1"/>
    </source>
</evidence>
<dbReference type="GO" id="GO:0006221">
    <property type="term" value="P:pyrimidine nucleotide biosynthetic process"/>
    <property type="evidence" value="ECO:0007669"/>
    <property type="project" value="InterPro"/>
</dbReference>
<dbReference type="Gene3D" id="2.10.240.10">
    <property type="entry name" value="Dihydroorotate dehydrogenase, electron transfer subunit"/>
    <property type="match status" value="1"/>
</dbReference>
<comment type="cofactor">
    <cofactor evidence="11">
        <name>FAD</name>
        <dbReference type="ChEBI" id="CHEBI:57692"/>
    </cofactor>
    <text evidence="11">Binds 1 FAD per subunit.</text>
</comment>
<dbReference type="Proteomes" id="UP000245202">
    <property type="component" value="Unassembled WGS sequence"/>
</dbReference>
<evidence type="ECO:0000256" key="10">
    <source>
        <dbReference type="ARBA" id="ARBA00034078"/>
    </source>
</evidence>
<feature type="domain" description="FAD-binding FR-type" evidence="13">
    <location>
        <begin position="1"/>
        <end position="95"/>
    </location>
</feature>
<feature type="binding site" evidence="12">
    <location>
        <position position="198"/>
    </location>
    <ligand>
        <name>[2Fe-2S] cluster</name>
        <dbReference type="ChEBI" id="CHEBI:190135"/>
    </ligand>
</feature>
<dbReference type="GO" id="GO:0016491">
    <property type="term" value="F:oxidoreductase activity"/>
    <property type="evidence" value="ECO:0007669"/>
    <property type="project" value="InterPro"/>
</dbReference>
<dbReference type="EMBL" id="BDQX01000289">
    <property type="protein sequence ID" value="GBG10071.1"/>
    <property type="molecule type" value="Genomic_DNA"/>
</dbReference>
<dbReference type="PROSITE" id="PS51384">
    <property type="entry name" value="FAD_FR"/>
    <property type="match status" value="1"/>
</dbReference>
<keyword evidence="15" id="KW-1185">Reference proteome</keyword>
<dbReference type="NCBIfam" id="NF000798">
    <property type="entry name" value="PRK00054.1-3"/>
    <property type="match status" value="1"/>
</dbReference>
<keyword evidence="9 12" id="KW-0411">Iron-sulfur</keyword>
<evidence type="ECO:0000256" key="8">
    <source>
        <dbReference type="ARBA" id="ARBA00023004"/>
    </source>
</evidence>
<dbReference type="AlphaFoldDB" id="A0A2R5F2J3"/>
<organism evidence="14 15">
    <name type="scientific">Paenibacillus agaridevorans</name>
    <dbReference type="NCBI Taxonomy" id="171404"/>
    <lineage>
        <taxon>Bacteria</taxon>
        <taxon>Bacillati</taxon>
        <taxon>Bacillota</taxon>
        <taxon>Bacilli</taxon>
        <taxon>Bacillales</taxon>
        <taxon>Paenibacillaceae</taxon>
        <taxon>Paenibacillus</taxon>
    </lineage>
</organism>
<dbReference type="SUPFAM" id="SSF63380">
    <property type="entry name" value="Riboflavin synthase domain-like"/>
    <property type="match status" value="1"/>
</dbReference>
<feature type="binding site" evidence="12">
    <location>
        <position position="206"/>
    </location>
    <ligand>
        <name>[2Fe-2S] cluster</name>
        <dbReference type="ChEBI" id="CHEBI:190135"/>
    </ligand>
</feature>
<evidence type="ECO:0000259" key="13">
    <source>
        <dbReference type="PROSITE" id="PS51384"/>
    </source>
</evidence>
<evidence type="ECO:0000256" key="2">
    <source>
        <dbReference type="ARBA" id="ARBA00022448"/>
    </source>
</evidence>
<dbReference type="InterPro" id="IPR037117">
    <property type="entry name" value="Dihydroorotate_DH_ele_sf"/>
</dbReference>
<evidence type="ECO:0000256" key="3">
    <source>
        <dbReference type="ARBA" id="ARBA00022630"/>
    </source>
</evidence>
<evidence type="ECO:0000256" key="9">
    <source>
        <dbReference type="ARBA" id="ARBA00023014"/>
    </source>
</evidence>
<evidence type="ECO:0000313" key="14">
    <source>
        <dbReference type="EMBL" id="GBG10071.1"/>
    </source>
</evidence>
<dbReference type="CDD" id="cd06218">
    <property type="entry name" value="DHOD_e_trans"/>
    <property type="match status" value="1"/>
</dbReference>
<dbReference type="GO" id="GO:0046872">
    <property type="term" value="F:metal ion binding"/>
    <property type="evidence" value="ECO:0007669"/>
    <property type="project" value="UniProtKB-KW"/>
</dbReference>
<dbReference type="GO" id="GO:0050660">
    <property type="term" value="F:flavin adenine dinucleotide binding"/>
    <property type="evidence" value="ECO:0007669"/>
    <property type="project" value="InterPro"/>
</dbReference>
<dbReference type="GO" id="GO:0051537">
    <property type="term" value="F:2 iron, 2 sulfur cluster binding"/>
    <property type="evidence" value="ECO:0007669"/>
    <property type="project" value="UniProtKB-KW"/>
</dbReference>
<comment type="similarity">
    <text evidence="1">Belongs to the PyrK family.</text>
</comment>
<evidence type="ECO:0000313" key="15">
    <source>
        <dbReference type="Proteomes" id="UP000245202"/>
    </source>
</evidence>
<keyword evidence="7" id="KW-0249">Electron transport</keyword>
<feature type="binding site" evidence="11">
    <location>
        <begin position="70"/>
        <end position="71"/>
    </location>
    <ligand>
        <name>FAD</name>
        <dbReference type="ChEBI" id="CHEBI:57692"/>
    </ligand>
</feature>
<dbReference type="InterPro" id="IPR050353">
    <property type="entry name" value="PyrK_electron_transfer"/>
</dbReference>
<comment type="cofactor">
    <cofactor evidence="10">
        <name>[2Fe-2S] cluster</name>
        <dbReference type="ChEBI" id="CHEBI:190135"/>
    </cofactor>
</comment>
<keyword evidence="6 11" id="KW-0274">FAD</keyword>
<keyword evidence="5 12" id="KW-0479">Metal-binding</keyword>
<feature type="binding site" evidence="12">
    <location>
        <position position="203"/>
    </location>
    <ligand>
        <name>[2Fe-2S] cluster</name>
        <dbReference type="ChEBI" id="CHEBI:190135"/>
    </ligand>
</feature>
<evidence type="ECO:0000256" key="1">
    <source>
        <dbReference type="ARBA" id="ARBA00006422"/>
    </source>
</evidence>
<dbReference type="Gene3D" id="2.40.30.10">
    <property type="entry name" value="Translation factors"/>
    <property type="match status" value="1"/>
</dbReference>
<dbReference type="PANTHER" id="PTHR43513:SF3">
    <property type="entry name" value="DIHYDROOROTATE DEHYDROGENASE B (NAD(+)), ELECTRON TRANSFER SUBUNIT-RELATED"/>
    <property type="match status" value="1"/>
</dbReference>
<dbReference type="InterPro" id="IPR017927">
    <property type="entry name" value="FAD-bd_FR_type"/>
</dbReference>
<dbReference type="InterPro" id="IPR017938">
    <property type="entry name" value="Riboflavin_synthase-like_b-brl"/>
</dbReference>
<keyword evidence="2" id="KW-0813">Transport</keyword>
<gene>
    <name evidence="14" type="ORF">PAT3040_04781</name>
</gene>
<dbReference type="PIRSF" id="PIRSF006816">
    <property type="entry name" value="Cyc3_hyd_g"/>
    <property type="match status" value="1"/>
</dbReference>
<feature type="binding site" evidence="11">
    <location>
        <begin position="63"/>
        <end position="65"/>
    </location>
    <ligand>
        <name>FAD</name>
        <dbReference type="ChEBI" id="CHEBI:57692"/>
    </ligand>
</feature>
<dbReference type="Pfam" id="PF10418">
    <property type="entry name" value="DHODB_Fe-S_bind"/>
    <property type="match status" value="1"/>
</dbReference>
<keyword evidence="3 11" id="KW-0285">Flavoprotein</keyword>
<keyword evidence="4 12" id="KW-0001">2Fe-2S</keyword>
<name>A0A2R5F2J3_9BACL</name>
<evidence type="ECO:0000256" key="5">
    <source>
        <dbReference type="ARBA" id="ARBA00022723"/>
    </source>
</evidence>
<evidence type="ECO:0000256" key="12">
    <source>
        <dbReference type="PIRSR" id="PIRSR006816-2"/>
    </source>
</evidence>
<proteinExistence type="inferred from homology"/>
<evidence type="ECO:0000256" key="4">
    <source>
        <dbReference type="ARBA" id="ARBA00022714"/>
    </source>
</evidence>
<comment type="caution">
    <text evidence="14">The sequence shown here is derived from an EMBL/GenBank/DDBJ whole genome shotgun (WGS) entry which is preliminary data.</text>
</comment>
<dbReference type="PANTHER" id="PTHR43513">
    <property type="entry name" value="DIHYDROOROTATE DEHYDROGENASE B (NAD(+)), ELECTRON TRANSFER SUBUNIT"/>
    <property type="match status" value="1"/>
</dbReference>
<evidence type="ECO:0000256" key="6">
    <source>
        <dbReference type="ARBA" id="ARBA00022827"/>
    </source>
</evidence>
<protein>
    <submittedName>
        <fullName evidence="14">Dihydroorotate dehydrogenase electron transfer subunit</fullName>
    </submittedName>
</protein>